<sequence>MTIAINRVAVIGAGVMGAGIAAQAANGGAKVLLLDRVPDNLAATASYEQRNAIANGAIERFIRQGCTGGLMHPSVADQIETGNTEDDFHRLAGYDWIIEVIVEDLAVKQALYKRIETVRAPHAIVSSNTSTIPLAKLTEGMPESFCQHFVVSHYFNPPRYMPLLELVTGEHTKDEVALAVERFNDYQMGKSVIRCADRPGFIANRLGVFWMQLALQEAIRFDLTVEDADAIMQACGFPKTGIFGLWDLCGIDLMPEVSASLARLLPDSDDFSGLEKGDPVISQMLAKGYSGRKGKVLQGFYRQFKDDSGQKVRQVLDLHSVEYRELQPTALLGSQIRTGDFYRLLNIAGEPDQQDKGTAYARSVLSRMLSYASQLVPDVTADPSSVDLAMKLGYNWRFGPFEMIQKIGAETLNLWLQQSQRGPLSQIADTDSQIHSGIAQTDITYSVNDGPSGDDQLADISRRPFTLAQLPDDAVIMQSDRSRLWQLDSQEFIHAEGDTSTPTLLCLQLTDRINPLSEGLLDDIEQALNHALEQQQPLVIFSQGPVFIAGADLKAFLKLTEQADGIDRYIRRGQALFYRIETASIPVVAAMSGKALGGGLELALHCHGIQAVAESHLGLVENLVGIVPGWGGCKHLLARTCAVSGPDQAIKATFSLIRDARVTASAHEAKALGILRAGDGITMNPDRLLEDALQRAIRLNQQMLADPQDAERGQDESGSAQTLSASSEQALPLTPVTEDQLTMAEEGYQQVLEQSLLKLLNSAADENGYQNFYDAERLCNLALIQHPGALERMRYFLDKGRPLQN</sequence>
<dbReference type="InterPro" id="IPR050136">
    <property type="entry name" value="FA_oxidation_alpha_subunit"/>
</dbReference>
<feature type="signal peptide" evidence="12">
    <location>
        <begin position="1"/>
        <end position="24"/>
    </location>
</feature>
<comment type="pathway">
    <text evidence="1">Lipid metabolism; fatty acid beta-oxidation.</text>
</comment>
<dbReference type="SUPFAM" id="SSF51735">
    <property type="entry name" value="NAD(P)-binding Rossmann-fold domains"/>
    <property type="match status" value="1"/>
</dbReference>
<dbReference type="InterPro" id="IPR006108">
    <property type="entry name" value="3HC_DH_C"/>
</dbReference>
<dbReference type="AlphaFoldDB" id="A0A839IRP3"/>
<evidence type="ECO:0000313" key="15">
    <source>
        <dbReference type="EMBL" id="MBB1487350.1"/>
    </source>
</evidence>
<feature type="domain" description="3-hydroxyacyl-CoA dehydrogenase NAD binding" evidence="14">
    <location>
        <begin position="8"/>
        <end position="197"/>
    </location>
</feature>
<evidence type="ECO:0000313" key="16">
    <source>
        <dbReference type="Proteomes" id="UP000565262"/>
    </source>
</evidence>
<dbReference type="Pfam" id="PF00725">
    <property type="entry name" value="3HCDH"/>
    <property type="match status" value="2"/>
</dbReference>
<dbReference type="PANTHER" id="PTHR43612">
    <property type="entry name" value="TRIFUNCTIONAL ENZYME SUBUNIT ALPHA"/>
    <property type="match status" value="1"/>
</dbReference>
<protein>
    <submittedName>
        <fullName evidence="15">Enoyl-CoA hydratase/isomerase family protein</fullName>
    </submittedName>
</protein>
<organism evidence="15 16">
    <name type="scientific">Oceanospirillum sediminis</name>
    <dbReference type="NCBI Taxonomy" id="2760088"/>
    <lineage>
        <taxon>Bacteria</taxon>
        <taxon>Pseudomonadati</taxon>
        <taxon>Pseudomonadota</taxon>
        <taxon>Gammaproteobacteria</taxon>
        <taxon>Oceanospirillales</taxon>
        <taxon>Oceanospirillaceae</taxon>
        <taxon>Oceanospirillum</taxon>
    </lineage>
</organism>
<dbReference type="GO" id="GO:0016509">
    <property type="term" value="F:long-chain (3S)-3-hydroxyacyl-CoA dehydrogenase (NAD+) activity"/>
    <property type="evidence" value="ECO:0007669"/>
    <property type="project" value="TreeGrafter"/>
</dbReference>
<proteinExistence type="inferred from homology"/>
<evidence type="ECO:0000256" key="6">
    <source>
        <dbReference type="ARBA" id="ARBA00023027"/>
    </source>
</evidence>
<evidence type="ECO:0000256" key="7">
    <source>
        <dbReference type="ARBA" id="ARBA00023098"/>
    </source>
</evidence>
<dbReference type="Gene3D" id="3.90.226.10">
    <property type="entry name" value="2-enoyl-CoA Hydratase, Chain A, domain 1"/>
    <property type="match status" value="1"/>
</dbReference>
<keyword evidence="8" id="KW-0456">Lyase</keyword>
<dbReference type="InterPro" id="IPR029045">
    <property type="entry name" value="ClpP/crotonase-like_dom_sf"/>
</dbReference>
<dbReference type="CDD" id="cd06558">
    <property type="entry name" value="crotonase-like"/>
    <property type="match status" value="1"/>
</dbReference>
<keyword evidence="5" id="KW-0560">Oxidoreductase</keyword>
<accession>A0A839IRP3</accession>
<dbReference type="GO" id="GO:0016853">
    <property type="term" value="F:isomerase activity"/>
    <property type="evidence" value="ECO:0007669"/>
    <property type="project" value="UniProtKB-KW"/>
</dbReference>
<dbReference type="InterPro" id="IPR006176">
    <property type="entry name" value="3-OHacyl-CoA_DH_NAD-bd"/>
</dbReference>
<dbReference type="Pfam" id="PF00378">
    <property type="entry name" value="ECH_1"/>
    <property type="match status" value="1"/>
</dbReference>
<evidence type="ECO:0000256" key="11">
    <source>
        <dbReference type="SAM" id="MobiDB-lite"/>
    </source>
</evidence>
<dbReference type="GO" id="GO:0004300">
    <property type="term" value="F:enoyl-CoA hydratase activity"/>
    <property type="evidence" value="ECO:0007669"/>
    <property type="project" value="TreeGrafter"/>
</dbReference>
<comment type="caution">
    <text evidence="15">The sequence shown here is derived from an EMBL/GenBank/DDBJ whole genome shotgun (WGS) entry which is preliminary data.</text>
</comment>
<evidence type="ECO:0000256" key="8">
    <source>
        <dbReference type="ARBA" id="ARBA00023239"/>
    </source>
</evidence>
<evidence type="ECO:0000256" key="1">
    <source>
        <dbReference type="ARBA" id="ARBA00005005"/>
    </source>
</evidence>
<dbReference type="InterPro" id="IPR008927">
    <property type="entry name" value="6-PGluconate_DH-like_C_sf"/>
</dbReference>
<evidence type="ECO:0000259" key="14">
    <source>
        <dbReference type="Pfam" id="PF02737"/>
    </source>
</evidence>
<keyword evidence="6" id="KW-0520">NAD</keyword>
<dbReference type="SUPFAM" id="SSF48179">
    <property type="entry name" value="6-phosphogluconate dehydrogenase C-terminal domain-like"/>
    <property type="match status" value="2"/>
</dbReference>
<dbReference type="InterPro" id="IPR036291">
    <property type="entry name" value="NAD(P)-bd_dom_sf"/>
</dbReference>
<dbReference type="GO" id="GO:0070403">
    <property type="term" value="F:NAD+ binding"/>
    <property type="evidence" value="ECO:0007669"/>
    <property type="project" value="InterPro"/>
</dbReference>
<keyword evidence="4" id="KW-0442">Lipid degradation</keyword>
<comment type="catalytic activity">
    <reaction evidence="10">
        <text>a (3S)-3-hydroxyacyl-CoA + NAD(+) = a 3-oxoacyl-CoA + NADH + H(+)</text>
        <dbReference type="Rhea" id="RHEA:22432"/>
        <dbReference type="ChEBI" id="CHEBI:15378"/>
        <dbReference type="ChEBI" id="CHEBI:57318"/>
        <dbReference type="ChEBI" id="CHEBI:57540"/>
        <dbReference type="ChEBI" id="CHEBI:57945"/>
        <dbReference type="ChEBI" id="CHEBI:90726"/>
        <dbReference type="EC" id="1.1.1.35"/>
    </reaction>
</comment>
<reference evidence="15 16" key="1">
    <citation type="submission" date="2020-08" db="EMBL/GenBank/DDBJ databases">
        <title>Oceanospirillum sp. nov. isolated from marine sediment.</title>
        <authorList>
            <person name="Ji X."/>
        </authorList>
    </citation>
    <scope>NUCLEOTIDE SEQUENCE [LARGE SCALE GENOMIC DNA]</scope>
    <source>
        <strain evidence="15 16">D5</strain>
    </source>
</reference>
<dbReference type="Pfam" id="PF02737">
    <property type="entry name" value="3HCDH_N"/>
    <property type="match status" value="1"/>
</dbReference>
<feature type="domain" description="3-hydroxyacyl-CoA dehydrogenase C-terminal" evidence="13">
    <location>
        <begin position="364"/>
        <end position="417"/>
    </location>
</feature>
<keyword evidence="7" id="KW-0443">Lipid metabolism</keyword>
<keyword evidence="9" id="KW-0511">Multifunctional enzyme</keyword>
<dbReference type="EMBL" id="JACJFM010000014">
    <property type="protein sequence ID" value="MBB1487350.1"/>
    <property type="molecule type" value="Genomic_DNA"/>
</dbReference>
<evidence type="ECO:0000256" key="9">
    <source>
        <dbReference type="ARBA" id="ARBA00023268"/>
    </source>
</evidence>
<keyword evidence="16" id="KW-1185">Reference proteome</keyword>
<evidence type="ECO:0000256" key="10">
    <source>
        <dbReference type="ARBA" id="ARBA00049556"/>
    </source>
</evidence>
<dbReference type="RefSeq" id="WP_182809130.1">
    <property type="nucleotide sequence ID" value="NZ_JACJFM010000014.1"/>
</dbReference>
<dbReference type="GO" id="GO:0006635">
    <property type="term" value="P:fatty acid beta-oxidation"/>
    <property type="evidence" value="ECO:0007669"/>
    <property type="project" value="UniProtKB-UniPathway"/>
</dbReference>
<comment type="similarity">
    <text evidence="2">In the central section; belongs to the 3-hydroxyacyl-CoA dehydrogenase family.</text>
</comment>
<feature type="chain" id="PRO_5032461090" evidence="12">
    <location>
        <begin position="25"/>
        <end position="805"/>
    </location>
</feature>
<keyword evidence="15" id="KW-0413">Isomerase</keyword>
<keyword evidence="12" id="KW-0732">Signal</keyword>
<keyword evidence="3" id="KW-0276">Fatty acid metabolism</keyword>
<dbReference type="InterPro" id="IPR001753">
    <property type="entry name" value="Enoyl-CoA_hydra/iso"/>
</dbReference>
<gene>
    <name evidence="15" type="ORF">H4O21_12105</name>
</gene>
<feature type="region of interest" description="Disordered" evidence="11">
    <location>
        <begin position="706"/>
        <end position="734"/>
    </location>
</feature>
<feature type="compositionally biased region" description="Polar residues" evidence="11">
    <location>
        <begin position="716"/>
        <end position="729"/>
    </location>
</feature>
<evidence type="ECO:0000256" key="2">
    <source>
        <dbReference type="ARBA" id="ARBA00007005"/>
    </source>
</evidence>
<evidence type="ECO:0000259" key="13">
    <source>
        <dbReference type="Pfam" id="PF00725"/>
    </source>
</evidence>
<evidence type="ECO:0000256" key="3">
    <source>
        <dbReference type="ARBA" id="ARBA00022832"/>
    </source>
</evidence>
<evidence type="ECO:0000256" key="12">
    <source>
        <dbReference type="SAM" id="SignalP"/>
    </source>
</evidence>
<dbReference type="PANTHER" id="PTHR43612:SF3">
    <property type="entry name" value="TRIFUNCTIONAL ENZYME SUBUNIT ALPHA, MITOCHONDRIAL"/>
    <property type="match status" value="1"/>
</dbReference>
<evidence type="ECO:0000256" key="4">
    <source>
        <dbReference type="ARBA" id="ARBA00022963"/>
    </source>
</evidence>
<dbReference type="SUPFAM" id="SSF52096">
    <property type="entry name" value="ClpP/crotonase"/>
    <property type="match status" value="1"/>
</dbReference>
<evidence type="ECO:0000256" key="5">
    <source>
        <dbReference type="ARBA" id="ARBA00023002"/>
    </source>
</evidence>
<name>A0A839IRP3_9GAMM</name>
<dbReference type="Gene3D" id="1.10.1040.50">
    <property type="match status" value="1"/>
</dbReference>
<dbReference type="Gene3D" id="3.40.50.720">
    <property type="entry name" value="NAD(P)-binding Rossmann-like Domain"/>
    <property type="match status" value="1"/>
</dbReference>
<dbReference type="Proteomes" id="UP000565262">
    <property type="component" value="Unassembled WGS sequence"/>
</dbReference>
<feature type="domain" description="3-hydroxyacyl-CoA dehydrogenase C-terminal" evidence="13">
    <location>
        <begin position="200"/>
        <end position="302"/>
    </location>
</feature>
<dbReference type="UniPathway" id="UPA00659"/>